<evidence type="ECO:0000313" key="1">
    <source>
        <dbReference type="EMBL" id="JAD29053.1"/>
    </source>
</evidence>
<dbReference type="AlphaFoldDB" id="A0A0A8YUG1"/>
<accession>A0A0A8YUG1</accession>
<proteinExistence type="predicted"/>
<name>A0A0A8YUG1_ARUDO</name>
<sequence length="49" mass="5637">MLHPHQEQACSSPSSYSLLSANKERHKVKEENNWLLNKLKDCIFLKPSG</sequence>
<reference evidence="1" key="1">
    <citation type="submission" date="2014-09" db="EMBL/GenBank/DDBJ databases">
        <authorList>
            <person name="Magalhaes I.L.F."/>
            <person name="Oliveira U."/>
            <person name="Santos F.R."/>
            <person name="Vidigal T.H.D.A."/>
            <person name="Brescovit A.D."/>
            <person name="Santos A.J."/>
        </authorList>
    </citation>
    <scope>NUCLEOTIDE SEQUENCE</scope>
    <source>
        <tissue evidence="1">Shoot tissue taken approximately 20 cm above the soil surface</tissue>
    </source>
</reference>
<organism evidence="1">
    <name type="scientific">Arundo donax</name>
    <name type="common">Giant reed</name>
    <name type="synonym">Donax arundinaceus</name>
    <dbReference type="NCBI Taxonomy" id="35708"/>
    <lineage>
        <taxon>Eukaryota</taxon>
        <taxon>Viridiplantae</taxon>
        <taxon>Streptophyta</taxon>
        <taxon>Embryophyta</taxon>
        <taxon>Tracheophyta</taxon>
        <taxon>Spermatophyta</taxon>
        <taxon>Magnoliopsida</taxon>
        <taxon>Liliopsida</taxon>
        <taxon>Poales</taxon>
        <taxon>Poaceae</taxon>
        <taxon>PACMAD clade</taxon>
        <taxon>Arundinoideae</taxon>
        <taxon>Arundineae</taxon>
        <taxon>Arundo</taxon>
    </lineage>
</organism>
<dbReference type="EMBL" id="GBRH01268842">
    <property type="protein sequence ID" value="JAD29053.1"/>
    <property type="molecule type" value="Transcribed_RNA"/>
</dbReference>
<reference evidence="1" key="2">
    <citation type="journal article" date="2015" name="Data Brief">
        <title>Shoot transcriptome of the giant reed, Arundo donax.</title>
        <authorList>
            <person name="Barrero R.A."/>
            <person name="Guerrero F.D."/>
            <person name="Moolhuijzen P."/>
            <person name="Goolsby J.A."/>
            <person name="Tidwell J."/>
            <person name="Bellgard S.E."/>
            <person name="Bellgard M.I."/>
        </authorList>
    </citation>
    <scope>NUCLEOTIDE SEQUENCE</scope>
    <source>
        <tissue evidence="1">Shoot tissue taken approximately 20 cm above the soil surface</tissue>
    </source>
</reference>
<protein>
    <submittedName>
        <fullName evidence="1">Uncharacterized protein</fullName>
    </submittedName>
</protein>